<evidence type="ECO:0000256" key="1">
    <source>
        <dbReference type="SAM" id="MobiDB-lite"/>
    </source>
</evidence>
<protein>
    <submittedName>
        <fullName evidence="2">Uncharacterized protein</fullName>
    </submittedName>
</protein>
<feature type="compositionally biased region" description="Low complexity" evidence="1">
    <location>
        <begin position="422"/>
        <end position="446"/>
    </location>
</feature>
<dbReference type="Proteomes" id="UP000051386">
    <property type="component" value="Unassembled WGS sequence"/>
</dbReference>
<organism evidence="2 3">
    <name type="scientific">Stenotrophomonas chelatiphaga</name>
    <dbReference type="NCBI Taxonomy" id="517011"/>
    <lineage>
        <taxon>Bacteria</taxon>
        <taxon>Pseudomonadati</taxon>
        <taxon>Pseudomonadota</taxon>
        <taxon>Gammaproteobacteria</taxon>
        <taxon>Lysobacterales</taxon>
        <taxon>Lysobacteraceae</taxon>
        <taxon>Stenotrophomonas</taxon>
    </lineage>
</organism>
<dbReference type="PANTHER" id="PTHR48125:SF12">
    <property type="entry name" value="AT HOOK TRANSCRIPTION FACTOR FAMILY-RELATED"/>
    <property type="match status" value="1"/>
</dbReference>
<feature type="region of interest" description="Disordered" evidence="1">
    <location>
        <begin position="561"/>
        <end position="582"/>
    </location>
</feature>
<reference evidence="2 3" key="1">
    <citation type="submission" date="2015-05" db="EMBL/GenBank/DDBJ databases">
        <title>Genome sequencing and analysis of members of genus Stenotrophomonas.</title>
        <authorList>
            <person name="Patil P.P."/>
            <person name="Midha S."/>
            <person name="Patil P.B."/>
        </authorList>
    </citation>
    <scope>NUCLEOTIDE SEQUENCE [LARGE SCALE GENOMIC DNA]</scope>
    <source>
        <strain evidence="2 3">DSM 21508</strain>
    </source>
</reference>
<gene>
    <name evidence="2" type="ORF">ABB28_02360</name>
</gene>
<accession>A0A0R0DFS6</accession>
<feature type="compositionally biased region" description="Low complexity" evidence="1">
    <location>
        <begin position="573"/>
        <end position="582"/>
    </location>
</feature>
<feature type="compositionally biased region" description="Pro residues" evidence="1">
    <location>
        <begin position="1"/>
        <end position="11"/>
    </location>
</feature>
<dbReference type="EMBL" id="LDJK01000007">
    <property type="protein sequence ID" value="KRG76660.1"/>
    <property type="molecule type" value="Genomic_DNA"/>
</dbReference>
<comment type="caution">
    <text evidence="2">The sequence shown here is derived from an EMBL/GenBank/DDBJ whole genome shotgun (WGS) entry which is preliminary data.</text>
</comment>
<proteinExistence type="predicted"/>
<evidence type="ECO:0000313" key="3">
    <source>
        <dbReference type="Proteomes" id="UP000051386"/>
    </source>
</evidence>
<feature type="region of interest" description="Disordered" evidence="1">
    <location>
        <begin position="2188"/>
        <end position="2209"/>
    </location>
</feature>
<keyword evidence="3" id="KW-1185">Reference proteome</keyword>
<feature type="region of interest" description="Disordered" evidence="1">
    <location>
        <begin position="1"/>
        <end position="35"/>
    </location>
</feature>
<feature type="region of interest" description="Disordered" evidence="1">
    <location>
        <begin position="415"/>
        <end position="448"/>
    </location>
</feature>
<feature type="region of interest" description="Disordered" evidence="1">
    <location>
        <begin position="612"/>
        <end position="643"/>
    </location>
</feature>
<feature type="compositionally biased region" description="Basic and acidic residues" evidence="1">
    <location>
        <begin position="24"/>
        <end position="34"/>
    </location>
</feature>
<dbReference type="PATRIC" id="fig|517011.3.peg.2828"/>
<evidence type="ECO:0000313" key="2">
    <source>
        <dbReference type="EMBL" id="KRG76660.1"/>
    </source>
</evidence>
<name>A0A0R0DFS6_9GAMM</name>
<dbReference type="PANTHER" id="PTHR48125">
    <property type="entry name" value="LP07818P1"/>
    <property type="match status" value="1"/>
</dbReference>
<sequence>MPTPSSRPAPSPALVRNGTANEVPRSERRPDPEQRLSGAAALEALLQGRPEARWIAPLLDGSANADGFPYPRFLMWLQGAYENCAPDDLPALQERVCQLLGDRARNGGFDPPVMRQFGAGVLGGVPWTALHKVAEALYGPQARMAMIVAQCASTVIPQLAQRPLQAALAAVQMLPIEALLPQLRSIEQVDQFIGSLPESLRASLSELHTTLTELEDAVVPAQPATLALLAVAAVLWKLHDSVLPPPPAVQGDAAGHVAALPQHARSALHVHRRLAALFAPVSGDAAWLKQVQEDIAAFAEMKHQLDHAAAENIDDNVAIGSLMELMQARLEEQRDQDPATANERPLRVLQNVVSGYIADVSPSTGLCAQLGVWLEEHLQTLRAAVPAPADTYDALDADPHVADALFPSGTAIPSADAGGAGVEPPDAGAGADPAAAREASNGAAGATHGPGGRWWSWAALALPAALRGVANHVDAEAAAHEQIALQPPPPQEPAEDTLESVLVVGAQAAQGAQRAVRTIAPPGFAARHPGAYTALVGLGGTAATFVAVRFGQMLWPESPESLPAPAHTPAPPHHAVSPASPAGVIEWPHAPMVDVGNGTWGSTLDLQLPHEQPVAARQQASPPGTAPSAAQAPTVEEGNPSDGEQDLLAVRNLAVAVAEDIAEHANLPWLRAAAESEKALYASALHDLREAGKAIEAARQQAAADLGGDARQQAAEMHQLLFKAAWCRLTLDAVEAKIRGVIGPGRSADTVLEFLKASPTVERARMFFSAVIDGGERVEVELPDYLILRRNTPGEPGHGEIVVYRVQSGSFRTFISQDSLRDYLNEERAKQDTLSEQDVPWSLSRDVLQAVPQQHLQAVRDLLADRDRRPTDWDLENNLRWEFAPVDNASLLGMTIALADQEQAREQQQAALAALQSSPKGLRLSRARQAWDQQINGLANFHDHARPAVQTYFRTILQHIDQEHGGSMDPDLVEIELNERVGDLTDWATHFWISRGIKRGALPGAGQWPSASELKGMRITVFRRGPEGTRSIDSALTEKLSWESNRRYFCRKLDDLVHGNKLGDAYRRYLEGIQGTPKEHQLAGGQAELAIASAQVMIEEARIRGALSGSACDALAAAAAQEGGGHRSPYRAVALDGIVIPGVWSLQAEGTDHVFVTEGPQGAQVMEAGTFQRWLERSNEAEAYIRQRALYDDHPRLAELFAGRRTSKGIPVTFQQTEGPLNEARKLLTHRLDNLDTLTTSQLERLGEALDVLGTVVATGACLIGSGGMAASLCLTGTLAIFARGVSEGVAAVEDGDRPRAAAAITGAVLDGIDVLDVTRIGALAFRVGKGAIGTVQDARRAMKTLHQQRHAFTDTGHVSSALTRVDLPAGRTPVLGGGSAPDWPVYTLDGKDYIRPAAGGFIEAPVDAQGIRRLKHAEDPQAPMAPVSFSQGAWQRLEGQPDPLLTTPDRIRELLPLARALDVPALRSLLAVHGVAHAGQLTATARSAIEQAGRRALIVRAGADADPMLLQGTAALAALWARTPRVNGGLRVDIVPPVNSGLPRVRLGQGDGPLLMLAPSALDTLTVQTLIERAGPAALRVRLGLAADASADVLQAEVVRHLQATLAQVQQAIGTDWERVLRALATPPNEMRVLRDHYPALSVAEATDALRRDEGLMTRLRRDEPIAAAMSVISARRHERRVRQNVLDGRISRLDEISALAVLLQDVFPGTTTRVLSDGPQIQLQLQRTGPAAGTKRPATIRFDASGAVQFRGSRGWQDAGDWKQALSAQLTDTERRLLADTPLQERLERAMAANPLEVSCLRSGKRSPCDVADPDLSVASPQPSVSLLAGPLKTRAHQARLASRAAARDAQNAELQRSYTAARELFSNVVADRLRALDSMELEPLKKLGRLYATIWQSTFTIDQYRSRLGEALTAWKENLAQWSDSKILDTAKRWKGGKGEALSAAQRTVLTQLDAAVKATTRDPYLLANIATVDASLVWEGTPIRISATYTSNPVVARYGTDIRPAIEPEHLVVKAHLKPGATLGDVPKSGDFYHVESELKGLMPGEYLHGMDAWPMGDIKEAPDGSLEFPAPKRMTAEGRAALASKPGFKQQTLEHIQDGEYYYEVGFRPCSEAAFFKELYDQLRKLDPVAFSPEHVAESLSRLEGHLDMYTETVRASLPTPGQRVHQRLSQGHDPCRLVLHRRARSQGVSQRRKAGGRRGDLRA</sequence>
<feature type="compositionally biased region" description="Basic residues" evidence="1">
    <location>
        <begin position="2188"/>
        <end position="2202"/>
    </location>
</feature>